<evidence type="ECO:0000313" key="3">
    <source>
        <dbReference type="Proteomes" id="UP001597100"/>
    </source>
</evidence>
<dbReference type="InterPro" id="IPR046219">
    <property type="entry name" value="DUF6252"/>
</dbReference>
<gene>
    <name evidence="2" type="ORF">ACFQ1G_06840</name>
</gene>
<dbReference type="Proteomes" id="UP001597100">
    <property type="component" value="Unassembled WGS sequence"/>
</dbReference>
<organism evidence="2 3">
    <name type="scientific">Salinimicrobium gaetbulicola</name>
    <dbReference type="NCBI Taxonomy" id="999702"/>
    <lineage>
        <taxon>Bacteria</taxon>
        <taxon>Pseudomonadati</taxon>
        <taxon>Bacteroidota</taxon>
        <taxon>Flavobacteriia</taxon>
        <taxon>Flavobacteriales</taxon>
        <taxon>Flavobacteriaceae</taxon>
        <taxon>Salinimicrobium</taxon>
    </lineage>
</organism>
<accession>A0ABW3IEW1</accession>
<dbReference type="RefSeq" id="WP_380737878.1">
    <property type="nucleotide sequence ID" value="NZ_JBHTJP010000032.1"/>
</dbReference>
<feature type="chain" id="PRO_5045654391" evidence="1">
    <location>
        <begin position="23"/>
        <end position="177"/>
    </location>
</feature>
<reference evidence="3" key="1">
    <citation type="journal article" date="2019" name="Int. J. Syst. Evol. Microbiol.">
        <title>The Global Catalogue of Microorganisms (GCM) 10K type strain sequencing project: providing services to taxonomists for standard genome sequencing and annotation.</title>
        <authorList>
            <consortium name="The Broad Institute Genomics Platform"/>
            <consortium name="The Broad Institute Genome Sequencing Center for Infectious Disease"/>
            <person name="Wu L."/>
            <person name="Ma J."/>
        </authorList>
    </citation>
    <scope>NUCLEOTIDE SEQUENCE [LARGE SCALE GENOMIC DNA]</scope>
    <source>
        <strain evidence="3">CCUG 60898</strain>
    </source>
</reference>
<sequence length="177" mass="20188">MKKFFLLTAVLLCLFSCSTSESDDEKEPTPEFAMTAEINGELFQANTPFGDNEFSDYTIWNRYPTEEYILLQARKGYEWDTLTEINIWLKKSDIAVGTYAIGKETFEEKPSHYIGFVHPSSEDPTDTKEGTIVITDVNTSAKTVQGTFEFTTVAELYDDSATPNYTITNGKFYYTYE</sequence>
<evidence type="ECO:0000313" key="2">
    <source>
        <dbReference type="EMBL" id="MFD0976501.1"/>
    </source>
</evidence>
<name>A0ABW3IEW1_9FLAO</name>
<dbReference type="EMBL" id="JBHTJP010000032">
    <property type="protein sequence ID" value="MFD0976501.1"/>
    <property type="molecule type" value="Genomic_DNA"/>
</dbReference>
<comment type="caution">
    <text evidence="2">The sequence shown here is derived from an EMBL/GenBank/DDBJ whole genome shotgun (WGS) entry which is preliminary data.</text>
</comment>
<dbReference type="Pfam" id="PF19765">
    <property type="entry name" value="DUF6252"/>
    <property type="match status" value="1"/>
</dbReference>
<evidence type="ECO:0000256" key="1">
    <source>
        <dbReference type="SAM" id="SignalP"/>
    </source>
</evidence>
<feature type="signal peptide" evidence="1">
    <location>
        <begin position="1"/>
        <end position="22"/>
    </location>
</feature>
<protein>
    <submittedName>
        <fullName evidence="2">DUF6252 family protein</fullName>
    </submittedName>
</protein>
<keyword evidence="1" id="KW-0732">Signal</keyword>
<proteinExistence type="predicted"/>
<keyword evidence="3" id="KW-1185">Reference proteome</keyword>